<gene>
    <name evidence="1" type="ORF">MFLAVUS_008807</name>
</gene>
<accession>A0ABP9Z862</accession>
<comment type="caution">
    <text evidence="1">The sequence shown here is derived from an EMBL/GenBank/DDBJ whole genome shotgun (WGS) entry which is preliminary data.</text>
</comment>
<evidence type="ECO:0000313" key="2">
    <source>
        <dbReference type="Proteomes" id="UP001473302"/>
    </source>
</evidence>
<protein>
    <submittedName>
        <fullName evidence="1">Uncharacterized protein</fullName>
    </submittedName>
</protein>
<keyword evidence="2" id="KW-1185">Reference proteome</keyword>
<name>A0ABP9Z862_9FUNG</name>
<dbReference type="EMBL" id="BAABUK010000025">
    <property type="protein sequence ID" value="GAA5815301.1"/>
    <property type="molecule type" value="Genomic_DNA"/>
</dbReference>
<organism evidence="1 2">
    <name type="scientific">Mucor flavus</name>
    <dbReference type="NCBI Taxonomy" id="439312"/>
    <lineage>
        <taxon>Eukaryota</taxon>
        <taxon>Fungi</taxon>
        <taxon>Fungi incertae sedis</taxon>
        <taxon>Mucoromycota</taxon>
        <taxon>Mucoromycotina</taxon>
        <taxon>Mucoromycetes</taxon>
        <taxon>Mucorales</taxon>
        <taxon>Mucorineae</taxon>
        <taxon>Mucoraceae</taxon>
        <taxon>Mucor</taxon>
    </lineage>
</organism>
<dbReference type="Proteomes" id="UP001473302">
    <property type="component" value="Unassembled WGS sequence"/>
</dbReference>
<reference evidence="1 2" key="1">
    <citation type="submission" date="2024-04" db="EMBL/GenBank/DDBJ databases">
        <title>genome sequences of Mucor flavus KT1a and Helicostylum pulchrum KT1b strains isolated from the surface of a dry-aged beef.</title>
        <authorList>
            <person name="Toyotome T."/>
            <person name="Hosono M."/>
            <person name="Torimaru M."/>
            <person name="Fukuda K."/>
            <person name="Mikami N."/>
        </authorList>
    </citation>
    <scope>NUCLEOTIDE SEQUENCE [LARGE SCALE GENOMIC DNA]</scope>
    <source>
        <strain evidence="1 2">KT1a</strain>
    </source>
</reference>
<proteinExistence type="predicted"/>
<evidence type="ECO:0000313" key="1">
    <source>
        <dbReference type="EMBL" id="GAA5815301.1"/>
    </source>
</evidence>
<sequence length="208" mass="24214">MYHKMNILSWGDEEFDNEDNVRIDRFKERLYRVFKKGKDNWDQDDLFLLNAVSDVMHLSMKETTEDTFHCVFIIPSEWEEITEVLLRPLFVQADLILKDDRKDRLLFCSQLESICYSLQNPDTGNFQTTFYLNLGNDSVGFRILIRYFKLKTLGALKPDGTISLENISEMIDGPPVYGFGQKFKSSHDIPVVVSILPEADLWGRGEQD</sequence>